<keyword evidence="5 6" id="KW-0326">Glycosidase</keyword>
<dbReference type="AlphaFoldDB" id="A0A3N5A608"/>
<dbReference type="Proteomes" id="UP000280726">
    <property type="component" value="Unassembled WGS sequence"/>
</dbReference>
<dbReference type="OrthoDB" id="9762066at2"/>
<feature type="domain" description="Glycosyl hydrolases family 2 sugar binding" evidence="10">
    <location>
        <begin position="13"/>
        <end position="179"/>
    </location>
</feature>
<dbReference type="GO" id="GO:0019391">
    <property type="term" value="P:glucuronoside catabolic process"/>
    <property type="evidence" value="ECO:0007669"/>
    <property type="project" value="TreeGrafter"/>
</dbReference>
<evidence type="ECO:0000256" key="1">
    <source>
        <dbReference type="ARBA" id="ARBA00007401"/>
    </source>
</evidence>
<sequence>MLRPQDSATRERRSLDGLWRFRADAAARGRAERWFAHPLVDAIDMPVPASFNDVVPGRELHDHVGEVWYQRAVRVPRGWAGERVVLRFDAATHRATVWVGETEVMSHEGGYTPFEADVTAYVTPGEEVRITAVVDNTLTWETVPPGIVVDTPHGRRQKYMHDFFNYAGLHRTVWLYSTPATHVADVTVVTGVDGDPTATAVTGTVTYEVEVARGATGDGNVGSEGDGRGDDAGASDPTVDVELRDADGAVVAEGRGAVGTLSVPDVRLWQPGEGYRYDFVVSVSADGVLVDRYTEKVGVRTVEVRGTDFLINGRPFYFRGFGMHEDHVTRGKGHDDTAMVHDFELLRWTGANSFRTSHYPYAEEVMDYADAHGVVVIDETAAVGMNGAVAAVLGTRVDKVFSPETVSERTREVHAQAVRELVARDKNRPSVVLWSIANEPESHTEESEEYFRPLFALTRELDPHRPVGFVNVMYSPADVCRLAGYSDVVMINRYYGWYADSGDLAAAESALADELAQWSEHGKPILMTEYGADTIAGLHDLTGAMWSEEYQAELLEMYHRVFDRTPAMAGEHVWNFADFATSRGIVRVDGNKKGVFTRDRRPKAAAHLLRRRWRG</sequence>
<dbReference type="PROSITE" id="PS00719">
    <property type="entry name" value="GLYCOSYL_HYDROL_F2_1"/>
    <property type="match status" value="1"/>
</dbReference>
<evidence type="ECO:0000256" key="4">
    <source>
        <dbReference type="ARBA" id="ARBA00022801"/>
    </source>
</evidence>
<comment type="similarity">
    <text evidence="1 6">Belongs to the glycosyl hydrolase 2 family.</text>
</comment>
<accession>A0A3N5A608</accession>
<dbReference type="InterPro" id="IPR006101">
    <property type="entry name" value="Glyco_hydro_2"/>
</dbReference>
<dbReference type="GO" id="GO:0005975">
    <property type="term" value="P:carbohydrate metabolic process"/>
    <property type="evidence" value="ECO:0007669"/>
    <property type="project" value="InterPro"/>
</dbReference>
<proteinExistence type="inferred from homology"/>
<evidence type="ECO:0000256" key="5">
    <source>
        <dbReference type="ARBA" id="ARBA00023295"/>
    </source>
</evidence>
<dbReference type="SUPFAM" id="SSF49785">
    <property type="entry name" value="Galactose-binding domain-like"/>
    <property type="match status" value="1"/>
</dbReference>
<name>A0A3N5A608_9MICO</name>
<dbReference type="InterPro" id="IPR023232">
    <property type="entry name" value="Glyco_hydro_2_AS"/>
</dbReference>
<dbReference type="InterPro" id="IPR036156">
    <property type="entry name" value="Beta-gal/glucu_dom_sf"/>
</dbReference>
<feature type="region of interest" description="Disordered" evidence="7">
    <location>
        <begin position="212"/>
        <end position="238"/>
    </location>
</feature>
<dbReference type="InterPro" id="IPR006104">
    <property type="entry name" value="Glyco_hydro_2_N"/>
</dbReference>
<keyword evidence="4 6" id="KW-0378">Hydrolase</keyword>
<dbReference type="PRINTS" id="PR00132">
    <property type="entry name" value="GLHYDRLASE2"/>
</dbReference>
<evidence type="ECO:0000313" key="11">
    <source>
        <dbReference type="EMBL" id="RPF28815.1"/>
    </source>
</evidence>
<evidence type="ECO:0000259" key="8">
    <source>
        <dbReference type="Pfam" id="PF00703"/>
    </source>
</evidence>
<feature type="domain" description="Glycoside hydrolase family 2 immunoglobulin-like beta-sandwich" evidence="8">
    <location>
        <begin position="181"/>
        <end position="300"/>
    </location>
</feature>
<evidence type="ECO:0000256" key="6">
    <source>
        <dbReference type="RuleBase" id="RU361154"/>
    </source>
</evidence>
<evidence type="ECO:0000256" key="3">
    <source>
        <dbReference type="ARBA" id="ARBA00016205"/>
    </source>
</evidence>
<dbReference type="Gene3D" id="2.60.120.260">
    <property type="entry name" value="Galactose-binding domain-like"/>
    <property type="match status" value="1"/>
</dbReference>
<dbReference type="EMBL" id="RKRA01000001">
    <property type="protein sequence ID" value="RPF28815.1"/>
    <property type="molecule type" value="Genomic_DNA"/>
</dbReference>
<dbReference type="EC" id="3.2.1.31" evidence="2"/>
<dbReference type="InterPro" id="IPR008979">
    <property type="entry name" value="Galactose-bd-like_sf"/>
</dbReference>
<dbReference type="Gene3D" id="3.20.20.80">
    <property type="entry name" value="Glycosidases"/>
    <property type="match status" value="1"/>
</dbReference>
<dbReference type="SUPFAM" id="SSF49303">
    <property type="entry name" value="beta-Galactosidase/glucuronidase domain"/>
    <property type="match status" value="1"/>
</dbReference>
<dbReference type="Pfam" id="PF02836">
    <property type="entry name" value="Glyco_hydro_2_C"/>
    <property type="match status" value="1"/>
</dbReference>
<dbReference type="InterPro" id="IPR006103">
    <property type="entry name" value="Glyco_hydro_2_cat"/>
</dbReference>
<feature type="domain" description="Glycoside hydrolase family 2 catalytic" evidence="9">
    <location>
        <begin position="302"/>
        <end position="614"/>
    </location>
</feature>
<evidence type="ECO:0000256" key="2">
    <source>
        <dbReference type="ARBA" id="ARBA00012761"/>
    </source>
</evidence>
<evidence type="ECO:0000259" key="10">
    <source>
        <dbReference type="Pfam" id="PF02837"/>
    </source>
</evidence>
<dbReference type="InterPro" id="IPR006102">
    <property type="entry name" value="Ig-like_GH2"/>
</dbReference>
<dbReference type="InterPro" id="IPR023230">
    <property type="entry name" value="Glyco_hydro_2_CS"/>
</dbReference>
<dbReference type="InterPro" id="IPR017853">
    <property type="entry name" value="GH"/>
</dbReference>
<dbReference type="PANTHER" id="PTHR10066:SF67">
    <property type="entry name" value="BETA-GLUCURONIDASE"/>
    <property type="match status" value="1"/>
</dbReference>
<gene>
    <name evidence="11" type="ORF">EDD32_3361</name>
</gene>
<dbReference type="NCBIfam" id="NF007538">
    <property type="entry name" value="PRK10150.1"/>
    <property type="match status" value="1"/>
</dbReference>
<dbReference type="Pfam" id="PF00703">
    <property type="entry name" value="Glyco_hydro_2"/>
    <property type="match status" value="1"/>
</dbReference>
<dbReference type="RefSeq" id="WP_123919296.1">
    <property type="nucleotide sequence ID" value="NZ_RKRA01000001.1"/>
</dbReference>
<evidence type="ECO:0000259" key="9">
    <source>
        <dbReference type="Pfam" id="PF02836"/>
    </source>
</evidence>
<evidence type="ECO:0000256" key="7">
    <source>
        <dbReference type="SAM" id="MobiDB-lite"/>
    </source>
</evidence>
<dbReference type="PANTHER" id="PTHR10066">
    <property type="entry name" value="BETA-GLUCURONIDASE"/>
    <property type="match status" value="1"/>
</dbReference>
<evidence type="ECO:0000313" key="12">
    <source>
        <dbReference type="Proteomes" id="UP000280726"/>
    </source>
</evidence>
<dbReference type="Gene3D" id="2.60.40.10">
    <property type="entry name" value="Immunoglobulins"/>
    <property type="match status" value="1"/>
</dbReference>
<reference evidence="11 12" key="1">
    <citation type="submission" date="2018-11" db="EMBL/GenBank/DDBJ databases">
        <title>Sequencing the genomes of 1000 actinobacteria strains.</title>
        <authorList>
            <person name="Klenk H.-P."/>
        </authorList>
    </citation>
    <scope>NUCLEOTIDE SEQUENCE [LARGE SCALE GENOMIC DNA]</scope>
    <source>
        <strain evidence="11 12">DSM 14418</strain>
    </source>
</reference>
<dbReference type="GO" id="GO:0030246">
    <property type="term" value="F:carbohydrate binding"/>
    <property type="evidence" value="ECO:0007669"/>
    <property type="project" value="TreeGrafter"/>
</dbReference>
<dbReference type="Pfam" id="PF02837">
    <property type="entry name" value="Glyco_hydro_2_N"/>
    <property type="match status" value="1"/>
</dbReference>
<dbReference type="FunFam" id="3.20.20.80:FF:000080">
    <property type="entry name" value="Beta-glucuronidase UidA"/>
    <property type="match status" value="1"/>
</dbReference>
<dbReference type="SUPFAM" id="SSF51445">
    <property type="entry name" value="(Trans)glycosidases"/>
    <property type="match status" value="1"/>
</dbReference>
<dbReference type="GO" id="GO:0004566">
    <property type="term" value="F:beta-glucuronidase activity"/>
    <property type="evidence" value="ECO:0007669"/>
    <property type="project" value="UniProtKB-EC"/>
</dbReference>
<keyword evidence="12" id="KW-1185">Reference proteome</keyword>
<dbReference type="FunFam" id="2.60.120.260:FF:000027">
    <property type="entry name" value="Beta-glucuronidase"/>
    <property type="match status" value="1"/>
</dbReference>
<dbReference type="InterPro" id="IPR013783">
    <property type="entry name" value="Ig-like_fold"/>
</dbReference>
<protein>
    <recommendedName>
        <fullName evidence="3">Beta-glucuronidase</fullName>
        <ecNumber evidence="2">3.2.1.31</ecNumber>
    </recommendedName>
</protein>
<dbReference type="PROSITE" id="PS00608">
    <property type="entry name" value="GLYCOSYL_HYDROL_F2_2"/>
    <property type="match status" value="1"/>
</dbReference>
<organism evidence="11 12">
    <name type="scientific">Georgenia muralis</name>
    <dbReference type="NCBI Taxonomy" id="154117"/>
    <lineage>
        <taxon>Bacteria</taxon>
        <taxon>Bacillati</taxon>
        <taxon>Actinomycetota</taxon>
        <taxon>Actinomycetes</taxon>
        <taxon>Micrococcales</taxon>
        <taxon>Bogoriellaceae</taxon>
        <taxon>Georgenia</taxon>
    </lineage>
</organism>
<comment type="caution">
    <text evidence="11">The sequence shown here is derived from an EMBL/GenBank/DDBJ whole genome shotgun (WGS) entry which is preliminary data.</text>
</comment>